<proteinExistence type="predicted"/>
<keyword evidence="2" id="KW-1185">Reference proteome</keyword>
<name>A0A8B7ZEZ6_ACAPL</name>
<dbReference type="AlphaFoldDB" id="A0A8B7ZEZ6"/>
<dbReference type="OrthoDB" id="5971833at2759"/>
<feature type="compositionally biased region" description="Low complexity" evidence="1">
    <location>
        <begin position="622"/>
        <end position="647"/>
    </location>
</feature>
<protein>
    <submittedName>
        <fullName evidence="3">Uncharacterized protein LOC110986560 isoform X1</fullName>
    </submittedName>
</protein>
<dbReference type="Proteomes" id="UP000694845">
    <property type="component" value="Unplaced"/>
</dbReference>
<evidence type="ECO:0000256" key="1">
    <source>
        <dbReference type="SAM" id="MobiDB-lite"/>
    </source>
</evidence>
<evidence type="ECO:0000313" key="3">
    <source>
        <dbReference type="RefSeq" id="XP_022104209.1"/>
    </source>
</evidence>
<feature type="region of interest" description="Disordered" evidence="1">
    <location>
        <begin position="493"/>
        <end position="524"/>
    </location>
</feature>
<feature type="region of interest" description="Disordered" evidence="1">
    <location>
        <begin position="71"/>
        <end position="94"/>
    </location>
</feature>
<feature type="compositionally biased region" description="Polar residues" evidence="1">
    <location>
        <begin position="578"/>
        <end position="621"/>
    </location>
</feature>
<reference evidence="3" key="1">
    <citation type="submission" date="2025-08" db="UniProtKB">
        <authorList>
            <consortium name="RefSeq"/>
        </authorList>
    </citation>
    <scope>IDENTIFICATION</scope>
</reference>
<sequence length="768" mass="85655">MDKGVAVEEEPLTEDGDTPRKAAPLFLFYSCKTSGSSFMKHKLLNLAIHCWPYDDHAPVFFRRINHMDRGKGLGKGRAQQPVKGQKSGSSDDDITRTPAAVHVIEELLQWIDSTVDKASAASGLALYPVLIAHWGETFQFLFLFRMLEKYGIDALETLGAHNVHFADPVPTLKQYKDARHPWLIDSRSLGLGSLLNDWFPAQFHERDLYFSRSCGALVLKLYTQSPLYWLLYRVPIFNTQEWVDFYKGEKLYQEDKWELQENLPSRVVGLQRKLTVKQLLKHGYSWSALIDLYKSCGSPHHFRQELRDIDVKTGPASQITIALAGMKLEQDGSREYKVRIKSNMQYVKYYHLTDPRGRHFILRVANVLPPIFFKLSDLCDNTWQVPDNLLRIGPPETWNAMLDLAPRDENDNYRDENVLKGLLNLPSGDSSEGEWDKADEDNGYQTFSNSELPDCYFREPAPAHVPTTLVKGVGATNPFAFPEQDWLAVDSWNQTPESDSTKGENCSSRSPASGKQLASAKNAVPASDANSVDLCNHTVADQQPQRLCKSLGTNCRNCKKSRRSTAGNHSNCKPAVQSKYSTSTNQRDSSEPYHSTSSSQTNRSEVNSSKLYLGPSNQSSCNSSQTFTKSNNSTSSSARHSVRSHQSITSTQVAPQRGTPDLSSISSSEFSHDGPHHNQGAVPKKKGCPPPRPQSKKKSRQPAQANEAAVVESPPCAAANHGPANGYRRNGHSSTSSEAPRDEVFHAHKSAPARTQSKNGRKQARHES</sequence>
<feature type="region of interest" description="Disordered" evidence="1">
    <location>
        <begin position="559"/>
        <end position="768"/>
    </location>
</feature>
<organism evidence="2 3">
    <name type="scientific">Acanthaster planci</name>
    <name type="common">Crown-of-thorns starfish</name>
    <dbReference type="NCBI Taxonomy" id="133434"/>
    <lineage>
        <taxon>Eukaryota</taxon>
        <taxon>Metazoa</taxon>
        <taxon>Echinodermata</taxon>
        <taxon>Eleutherozoa</taxon>
        <taxon>Asterozoa</taxon>
        <taxon>Asteroidea</taxon>
        <taxon>Valvatacea</taxon>
        <taxon>Valvatida</taxon>
        <taxon>Acanthasteridae</taxon>
        <taxon>Acanthaster</taxon>
    </lineage>
</organism>
<dbReference type="RefSeq" id="XP_022104209.1">
    <property type="nucleotide sequence ID" value="XM_022248517.1"/>
</dbReference>
<gene>
    <name evidence="3" type="primary">LOC110986560</name>
</gene>
<feature type="compositionally biased region" description="Polar residues" evidence="1">
    <location>
        <begin position="493"/>
        <end position="513"/>
    </location>
</feature>
<dbReference type="KEGG" id="aplc:110986560"/>
<dbReference type="GeneID" id="110986560"/>
<feature type="compositionally biased region" description="Basic residues" evidence="1">
    <location>
        <begin position="759"/>
        <end position="768"/>
    </location>
</feature>
<accession>A0A8B7ZEZ6</accession>
<evidence type="ECO:0000313" key="2">
    <source>
        <dbReference type="Proteomes" id="UP000694845"/>
    </source>
</evidence>